<proteinExistence type="predicted"/>
<comment type="caution">
    <text evidence="1">The sequence shown here is derived from an EMBL/GenBank/DDBJ whole genome shotgun (WGS) entry which is preliminary data.</text>
</comment>
<name>A0ACA9N4C8_9GLOM</name>
<feature type="non-terminal residue" evidence="1">
    <location>
        <position position="1"/>
    </location>
</feature>
<dbReference type="EMBL" id="CAJVPT010018390">
    <property type="protein sequence ID" value="CAG8633732.1"/>
    <property type="molecule type" value="Genomic_DNA"/>
</dbReference>
<sequence>NNSLVRWATLEEEGFAQPNFSYKCEGCQVVFDKPSLGIRRFAEEDSAFHRESLLHHSTGVINTTSANEFMTKILSVCSKFYTLDRSATNERSKYLDGTYKVNQPIAEAEIRNQADELAKGLSYSPKLLLENLQRGVAPLRVPDPANPRPSHFGPASIDLVGAIIRQGSFIEKMVGLGWTKPGRFDHSRDSSPLVRCIARYHAFLDIMSQSSGLFLVPTLDLAWHTHQLKGDQYRLDTQYLLQRTPNHDDNVDATSLSTAYDITAKAWKVRFGVPYSVCGCIPDKGPESRTSRFSFKLSSFGHKREKSNTRKEGMVVNSRPDLVSTEDHEADTSHPSEHNAYFGNPSGQLAQWKKEYREKKSMQCVASAKKEGARDPWNALQAERAEKRHLASLDGTDGNRGRHREAFTDPYYGYGYYYPYWGAVVGRVVGRVDAKVGHAAAVEVMVEAMVEGVVVAVVVEDAESCEKLYTSLITPIDIPSTNESKSCSPYRNRIDILLLANHRYYNSLVNMYGSARALYSSVKEGSPLAHAQPRGIPHPHLTAGALVRESKLGSHNALSAA</sequence>
<evidence type="ECO:0000313" key="1">
    <source>
        <dbReference type="EMBL" id="CAG8633732.1"/>
    </source>
</evidence>
<dbReference type="Proteomes" id="UP000789525">
    <property type="component" value="Unassembled WGS sequence"/>
</dbReference>
<protein>
    <submittedName>
        <fullName evidence="1">10603_t:CDS:1</fullName>
    </submittedName>
</protein>
<keyword evidence="2" id="KW-1185">Reference proteome</keyword>
<evidence type="ECO:0000313" key="2">
    <source>
        <dbReference type="Proteomes" id="UP000789525"/>
    </source>
</evidence>
<reference evidence="1" key="1">
    <citation type="submission" date="2021-06" db="EMBL/GenBank/DDBJ databases">
        <authorList>
            <person name="Kallberg Y."/>
            <person name="Tangrot J."/>
            <person name="Rosling A."/>
        </authorList>
    </citation>
    <scope>NUCLEOTIDE SEQUENCE</scope>
    <source>
        <strain evidence="1">CL356</strain>
    </source>
</reference>
<gene>
    <name evidence="1" type="ORF">ACOLOM_LOCUS7718</name>
</gene>
<accession>A0ACA9N4C8</accession>
<organism evidence="1 2">
    <name type="scientific">Acaulospora colombiana</name>
    <dbReference type="NCBI Taxonomy" id="27376"/>
    <lineage>
        <taxon>Eukaryota</taxon>
        <taxon>Fungi</taxon>
        <taxon>Fungi incertae sedis</taxon>
        <taxon>Mucoromycota</taxon>
        <taxon>Glomeromycotina</taxon>
        <taxon>Glomeromycetes</taxon>
        <taxon>Diversisporales</taxon>
        <taxon>Acaulosporaceae</taxon>
        <taxon>Acaulospora</taxon>
    </lineage>
</organism>